<feature type="domain" description="DUF4124" evidence="3">
    <location>
        <begin position="11"/>
        <end position="59"/>
    </location>
</feature>
<feature type="compositionally biased region" description="Basic and acidic residues" evidence="1">
    <location>
        <begin position="65"/>
        <end position="99"/>
    </location>
</feature>
<accession>A0A9W6LB99</accession>
<dbReference type="EMBL" id="BSDS01000001">
    <property type="protein sequence ID" value="GLI36765.1"/>
    <property type="molecule type" value="Genomic_DNA"/>
</dbReference>
<keyword evidence="5" id="KW-1185">Reference proteome</keyword>
<evidence type="ECO:0000256" key="1">
    <source>
        <dbReference type="SAM" id="MobiDB-lite"/>
    </source>
</evidence>
<organism evidence="4 5">
    <name type="scientific">Geobacter hydrogenophilus</name>
    <dbReference type="NCBI Taxonomy" id="40983"/>
    <lineage>
        <taxon>Bacteria</taxon>
        <taxon>Pseudomonadati</taxon>
        <taxon>Thermodesulfobacteriota</taxon>
        <taxon>Desulfuromonadia</taxon>
        <taxon>Geobacterales</taxon>
        <taxon>Geobacteraceae</taxon>
        <taxon>Geobacter</taxon>
    </lineage>
</organism>
<gene>
    <name evidence="4" type="ORF">GHYDROH2_02660</name>
</gene>
<comment type="caution">
    <text evidence="4">The sequence shown here is derived from an EMBL/GenBank/DDBJ whole genome shotgun (WGS) entry which is preliminary data.</text>
</comment>
<dbReference type="Pfam" id="PF13511">
    <property type="entry name" value="DUF4124"/>
    <property type="match status" value="1"/>
</dbReference>
<feature type="signal peptide" evidence="2">
    <location>
        <begin position="1"/>
        <end position="19"/>
    </location>
</feature>
<keyword evidence="2" id="KW-0732">Signal</keyword>
<sequence length="180" mass="19941">MMRFACTVTILALAVAAQADIYKWVDQRGTVNYTEDLGKVPKKYRKKVTVIPEGGAPAAEVTETVVERGGKEKKPETGQKEVENAPAPKQEKKKAVYGGKDEDAWKTEFRTLRSEIKANEAELAARRGRLANPGTMSRGDFLGVQREVKRIEETLTGLNTKLNALEESAQRVGVPLELRK</sequence>
<dbReference type="RefSeq" id="WP_214187007.1">
    <property type="nucleotide sequence ID" value="NZ_BSDS01000001.1"/>
</dbReference>
<dbReference type="AlphaFoldDB" id="A0A9W6LB99"/>
<feature type="chain" id="PRO_5040861216" description="DUF4124 domain-containing protein" evidence="2">
    <location>
        <begin position="20"/>
        <end position="180"/>
    </location>
</feature>
<protein>
    <recommendedName>
        <fullName evidence="3">DUF4124 domain-containing protein</fullName>
    </recommendedName>
</protein>
<evidence type="ECO:0000313" key="4">
    <source>
        <dbReference type="EMBL" id="GLI36765.1"/>
    </source>
</evidence>
<dbReference type="InterPro" id="IPR025392">
    <property type="entry name" value="DUF4124"/>
</dbReference>
<name>A0A9W6LB99_9BACT</name>
<evidence type="ECO:0000259" key="3">
    <source>
        <dbReference type="Pfam" id="PF13511"/>
    </source>
</evidence>
<evidence type="ECO:0000313" key="5">
    <source>
        <dbReference type="Proteomes" id="UP001144352"/>
    </source>
</evidence>
<evidence type="ECO:0000256" key="2">
    <source>
        <dbReference type="SAM" id="SignalP"/>
    </source>
</evidence>
<dbReference type="Proteomes" id="UP001144352">
    <property type="component" value="Unassembled WGS sequence"/>
</dbReference>
<proteinExistence type="predicted"/>
<feature type="region of interest" description="Disordered" evidence="1">
    <location>
        <begin position="64"/>
        <end position="99"/>
    </location>
</feature>
<reference evidence="4" key="1">
    <citation type="submission" date="2022-12" db="EMBL/GenBank/DDBJ databases">
        <title>Reference genome sequencing for broad-spectrum identification of bacterial and archaeal isolates by mass spectrometry.</title>
        <authorList>
            <person name="Sekiguchi Y."/>
            <person name="Tourlousse D.M."/>
        </authorList>
    </citation>
    <scope>NUCLEOTIDE SEQUENCE</scope>
    <source>
        <strain evidence="4">H2</strain>
    </source>
</reference>